<dbReference type="SUPFAM" id="SSF48239">
    <property type="entry name" value="Terpenoid cyclases/Protein prenyltransferases"/>
    <property type="match status" value="1"/>
</dbReference>
<keyword evidence="8" id="KW-1185">Reference proteome</keyword>
<dbReference type="Pfam" id="PF07678">
    <property type="entry name" value="TED_complement"/>
    <property type="match status" value="1"/>
</dbReference>
<dbReference type="Pfam" id="PF07703">
    <property type="entry name" value="A2M_BRD"/>
    <property type="match status" value="1"/>
</dbReference>
<dbReference type="InterPro" id="IPR036595">
    <property type="entry name" value="A-macroglobulin_rcpt-bd_sf"/>
</dbReference>
<feature type="domain" description="Alpha-2-macroglobulin" evidence="5">
    <location>
        <begin position="285"/>
        <end position="376"/>
    </location>
</feature>
<dbReference type="InterPro" id="IPR050473">
    <property type="entry name" value="A2M/Complement_sys"/>
</dbReference>
<dbReference type="EMBL" id="JAINUG010000141">
    <property type="protein sequence ID" value="KAJ8392982.1"/>
    <property type="molecule type" value="Genomic_DNA"/>
</dbReference>
<dbReference type="PANTHER" id="PTHR11412">
    <property type="entry name" value="MACROGLOBULIN / COMPLEMENT"/>
    <property type="match status" value="1"/>
</dbReference>
<dbReference type="InterPro" id="IPR001599">
    <property type="entry name" value="Macroglobln_a2"/>
</dbReference>
<dbReference type="InterPro" id="IPR008930">
    <property type="entry name" value="Terpenoid_cyclase/PrenylTrfase"/>
</dbReference>
<evidence type="ECO:0000259" key="6">
    <source>
        <dbReference type="SMART" id="SM01361"/>
    </source>
</evidence>
<organism evidence="7 8">
    <name type="scientific">Aldrovandia affinis</name>
    <dbReference type="NCBI Taxonomy" id="143900"/>
    <lineage>
        <taxon>Eukaryota</taxon>
        <taxon>Metazoa</taxon>
        <taxon>Chordata</taxon>
        <taxon>Craniata</taxon>
        <taxon>Vertebrata</taxon>
        <taxon>Euteleostomi</taxon>
        <taxon>Actinopterygii</taxon>
        <taxon>Neopterygii</taxon>
        <taxon>Teleostei</taxon>
        <taxon>Notacanthiformes</taxon>
        <taxon>Halosauridae</taxon>
        <taxon>Aldrovandia</taxon>
    </lineage>
</organism>
<dbReference type="InterPro" id="IPR009048">
    <property type="entry name" value="A-macroglobulin_rcpt-bd"/>
</dbReference>
<dbReference type="GO" id="GO:0004866">
    <property type="term" value="F:endopeptidase inhibitor activity"/>
    <property type="evidence" value="ECO:0007669"/>
    <property type="project" value="InterPro"/>
</dbReference>
<evidence type="ECO:0000259" key="4">
    <source>
        <dbReference type="SMART" id="SM01359"/>
    </source>
</evidence>
<dbReference type="Pfam" id="PF07677">
    <property type="entry name" value="A2M_recep"/>
    <property type="match status" value="1"/>
</dbReference>
<dbReference type="SUPFAM" id="SSF49410">
    <property type="entry name" value="Alpha-macroglobulin receptor domain"/>
    <property type="match status" value="1"/>
</dbReference>
<dbReference type="SMART" id="SM01360">
    <property type="entry name" value="A2M"/>
    <property type="match status" value="1"/>
</dbReference>
<dbReference type="GO" id="GO:0005615">
    <property type="term" value="C:extracellular space"/>
    <property type="evidence" value="ECO:0007669"/>
    <property type="project" value="InterPro"/>
</dbReference>
<keyword evidence="1" id="KW-0732">Signal</keyword>
<dbReference type="InterPro" id="IPR047565">
    <property type="entry name" value="Alpha-macroglob_thiol-ester_cl"/>
</dbReference>
<dbReference type="Gene3D" id="2.60.40.10">
    <property type="entry name" value="Immunoglobulins"/>
    <property type="match status" value="1"/>
</dbReference>
<evidence type="ECO:0000313" key="8">
    <source>
        <dbReference type="Proteomes" id="UP001221898"/>
    </source>
</evidence>
<feature type="domain" description="Alpha-macroglobulin receptor-binding" evidence="6">
    <location>
        <begin position="905"/>
        <end position="989"/>
    </location>
</feature>
<dbReference type="CDD" id="cd02897">
    <property type="entry name" value="A2M_2"/>
    <property type="match status" value="1"/>
</dbReference>
<keyword evidence="2" id="KW-0882">Thioester bond</keyword>
<dbReference type="Gene3D" id="2.60.40.690">
    <property type="entry name" value="Alpha-macroglobulin, receptor-binding domain"/>
    <property type="match status" value="1"/>
</dbReference>
<dbReference type="SMART" id="SM01419">
    <property type="entry name" value="Thiol-ester_cl"/>
    <property type="match status" value="1"/>
</dbReference>
<dbReference type="Proteomes" id="UP001221898">
    <property type="component" value="Unassembled WGS sequence"/>
</dbReference>
<dbReference type="PANTHER" id="PTHR11412:SF136">
    <property type="entry name" value="CD109 ANTIGEN"/>
    <property type="match status" value="1"/>
</dbReference>
<dbReference type="SMART" id="SM01361">
    <property type="entry name" value="A2M_recep"/>
    <property type="match status" value="1"/>
</dbReference>
<dbReference type="Pfam" id="PF00207">
    <property type="entry name" value="A2M"/>
    <property type="match status" value="1"/>
</dbReference>
<evidence type="ECO:0000256" key="3">
    <source>
        <dbReference type="ARBA" id="ARBA00023157"/>
    </source>
</evidence>
<proteinExistence type="predicted"/>
<keyword evidence="3" id="KW-1015">Disulfide bond</keyword>
<accession>A0AAD7WDG0</accession>
<dbReference type="InterPro" id="IPR011625">
    <property type="entry name" value="A2M_N_BRD"/>
</dbReference>
<dbReference type="PROSITE" id="PS00477">
    <property type="entry name" value="ALPHA_2_MACROGLOBULIN"/>
    <property type="match status" value="1"/>
</dbReference>
<comment type="caution">
    <text evidence="7">The sequence shown here is derived from an EMBL/GenBank/DDBJ whole genome shotgun (WGS) entry which is preliminary data.</text>
</comment>
<dbReference type="Gene3D" id="2.60.120.1540">
    <property type="match status" value="1"/>
</dbReference>
<sequence length="1044" mass="114089">MNDILNVIASVTDTLTGLEYNRTVVVKVVGQKYHLEFYNHHGMLKPSLNFSAQAHFLNSVEVLVLHTLYDSPSGSYVQIHRYNSFAEVGIPFQLSAESNYPLTELHYVVTTRGHVVSAGTVTSGSFSLTPEESWTPMAYLVVFNVRPDGEIVNDAARFPVHQLPRDKVSLSWGQVTARPKEDVSLIVIVTDPQALVGIRVVDKATECLQSGNDLTEVAALGELDEENMDQNNIPSLMGDPFSAFTACNLMVLTDAILPGDIGHGRSYAGQGMAPEPRGCRNSPETWIWLETNASKSAITSLQVTVPDRSTSWFASAFVVSDNLGLGFTSTPVQLSVSRDFVLSLDLPPYIIRGERLVLEVQLFNNLEQHLSAIVIVESSEWFDFIFAGDEMSSTAGARIVSMQNRDSVTVLFPIRLKALGMAPVTVRAISAHDSDEVTGMVLVKSEGVEKTFSMSVFLEMAPFEQKYDREFTFTFPPNVMPGSKRVEVAIVGNILGPSLAGLDNLILLPGGCGEQNMINFAPNIYVLEYLTNTGQVDDNLYSRAIGYMATGYRNQLNYRRIDGSFSAFGSSDSSGSTWLSAFVLRSFLQARPFMVIEDAVLNQIASWLVAQQGPDGVFAEPGRVIHTEMQGGLDGPVSLTFHSDGPAGGPDNLYGSMVSKALDFLESKVNEGISSDYSLCLVTYALSLSQRNSAKTALAQLLQRADMQDGVPFWNSPVGGLSPSWQPSSIDIEMAGYTLLSLFTQFKVVEGLALMKWLSQQRNHLGGYGSTQDTIVALQGLSLYAGFSGSAAIDLNITVIAMGSNAFSTFHINSINSLVRQSQEISILETGKDIHLNVSMEGRGFAMFQLNVFYNVDSSLPPVKRSVASQGEAFELDILVNDDDLDHLTLTVCFRLREGLGINQTGMAILDVGLLSGFRMVEDGVEIDDFVKKVETPHGKIILYLDSVNTSQVCIEIPTERDFKVAGVHEALVVVYDYYEPRRQTAQVYNSELMKRASFCSFCGHNCSNCGEKPVVSSASITSSQRHRVASLTCALVIVATFIH</sequence>
<dbReference type="InterPro" id="IPR011626">
    <property type="entry name" value="Alpha-macroglobulin_TED"/>
</dbReference>
<name>A0AAD7WDG0_9TELE</name>
<dbReference type="Gene3D" id="1.50.10.20">
    <property type="match status" value="1"/>
</dbReference>
<dbReference type="SMART" id="SM01359">
    <property type="entry name" value="A2M_N_2"/>
    <property type="match status" value="1"/>
</dbReference>
<feature type="domain" description="Alpha-2-macroglobulin bait region" evidence="4">
    <location>
        <begin position="77"/>
        <end position="208"/>
    </location>
</feature>
<dbReference type="InterPro" id="IPR019742">
    <property type="entry name" value="MacrogloblnA2_CS"/>
</dbReference>
<dbReference type="InterPro" id="IPR041813">
    <property type="entry name" value="A2M_TED"/>
</dbReference>
<gene>
    <name evidence="7" type="ORF">AAFF_G00068860</name>
</gene>
<evidence type="ECO:0000259" key="5">
    <source>
        <dbReference type="SMART" id="SM01360"/>
    </source>
</evidence>
<reference evidence="7" key="1">
    <citation type="journal article" date="2023" name="Science">
        <title>Genome structures resolve the early diversification of teleost fishes.</title>
        <authorList>
            <person name="Parey E."/>
            <person name="Louis A."/>
            <person name="Montfort J."/>
            <person name="Bouchez O."/>
            <person name="Roques C."/>
            <person name="Iampietro C."/>
            <person name="Lluch J."/>
            <person name="Castinel A."/>
            <person name="Donnadieu C."/>
            <person name="Desvignes T."/>
            <person name="Floi Bucao C."/>
            <person name="Jouanno E."/>
            <person name="Wen M."/>
            <person name="Mejri S."/>
            <person name="Dirks R."/>
            <person name="Jansen H."/>
            <person name="Henkel C."/>
            <person name="Chen W.J."/>
            <person name="Zahm M."/>
            <person name="Cabau C."/>
            <person name="Klopp C."/>
            <person name="Thompson A.W."/>
            <person name="Robinson-Rechavi M."/>
            <person name="Braasch I."/>
            <person name="Lecointre G."/>
            <person name="Bobe J."/>
            <person name="Postlethwait J.H."/>
            <person name="Berthelot C."/>
            <person name="Roest Crollius H."/>
            <person name="Guiguen Y."/>
        </authorList>
    </citation>
    <scope>NUCLEOTIDE SEQUENCE</scope>
    <source>
        <strain evidence="7">NC1722</strain>
    </source>
</reference>
<protein>
    <submittedName>
        <fullName evidence="7">Uncharacterized protein</fullName>
    </submittedName>
</protein>
<dbReference type="Gene3D" id="2.60.40.1930">
    <property type="match status" value="1"/>
</dbReference>
<evidence type="ECO:0000256" key="2">
    <source>
        <dbReference type="ARBA" id="ARBA00022966"/>
    </source>
</evidence>
<dbReference type="AlphaFoldDB" id="A0AAD7WDG0"/>
<dbReference type="InterPro" id="IPR013783">
    <property type="entry name" value="Ig-like_fold"/>
</dbReference>
<evidence type="ECO:0000256" key="1">
    <source>
        <dbReference type="ARBA" id="ARBA00022729"/>
    </source>
</evidence>
<evidence type="ECO:0000313" key="7">
    <source>
        <dbReference type="EMBL" id="KAJ8392982.1"/>
    </source>
</evidence>
<dbReference type="Gene3D" id="2.20.130.20">
    <property type="match status" value="1"/>
</dbReference>